<reference evidence="2" key="2">
    <citation type="journal article" date="2023" name="Plants (Basel)">
        <title>Annotation of the Turnera subulata (Passifloraceae) Draft Genome Reveals the S-Locus Evolved after the Divergence of Turneroideae from Passifloroideae in a Stepwise Manner.</title>
        <authorList>
            <person name="Henning P.M."/>
            <person name="Roalson E.H."/>
            <person name="Mir W."/>
            <person name="McCubbin A.G."/>
            <person name="Shore J.S."/>
        </authorList>
    </citation>
    <scope>NUCLEOTIDE SEQUENCE</scope>
    <source>
        <strain evidence="2">F60SS</strain>
    </source>
</reference>
<keyword evidence="3" id="KW-1185">Reference proteome</keyword>
<dbReference type="OrthoDB" id="2066at2759"/>
<comment type="caution">
    <text evidence="2">The sequence shown here is derived from an EMBL/GenBank/DDBJ whole genome shotgun (WGS) entry which is preliminary data.</text>
</comment>
<dbReference type="PANTHER" id="PTHR33219:SF10">
    <property type="entry name" value="OS07G0185300 PROTEIN"/>
    <property type="match status" value="1"/>
</dbReference>
<dbReference type="PANTHER" id="PTHR33219">
    <property type="entry name" value="YLMG HOMOLOG PROTEIN 2, CHLOROPLASTIC"/>
    <property type="match status" value="1"/>
</dbReference>
<feature type="compositionally biased region" description="Polar residues" evidence="1">
    <location>
        <begin position="62"/>
        <end position="74"/>
    </location>
</feature>
<dbReference type="InterPro" id="IPR003425">
    <property type="entry name" value="CCB3/YggT"/>
</dbReference>
<dbReference type="GO" id="GO:0009507">
    <property type="term" value="C:chloroplast"/>
    <property type="evidence" value="ECO:0007669"/>
    <property type="project" value="TreeGrafter"/>
</dbReference>
<gene>
    <name evidence="2" type="ORF">Tsubulata_012174</name>
</gene>
<evidence type="ECO:0000313" key="3">
    <source>
        <dbReference type="Proteomes" id="UP001141552"/>
    </source>
</evidence>
<accession>A0A9Q0GDC9</accession>
<reference evidence="2" key="1">
    <citation type="submission" date="2022-02" db="EMBL/GenBank/DDBJ databases">
        <authorList>
            <person name="Henning P.M."/>
            <person name="McCubbin A.G."/>
            <person name="Shore J.S."/>
        </authorList>
    </citation>
    <scope>NUCLEOTIDE SEQUENCE</scope>
    <source>
        <strain evidence="2">F60SS</strain>
        <tissue evidence="2">Leaves</tissue>
    </source>
</reference>
<feature type="region of interest" description="Disordered" evidence="1">
    <location>
        <begin position="54"/>
        <end position="74"/>
    </location>
</feature>
<dbReference type="GO" id="GO:0016020">
    <property type="term" value="C:membrane"/>
    <property type="evidence" value="ECO:0007669"/>
    <property type="project" value="InterPro"/>
</dbReference>
<evidence type="ECO:0000256" key="1">
    <source>
        <dbReference type="SAM" id="MobiDB-lite"/>
    </source>
</evidence>
<dbReference type="AlphaFoldDB" id="A0A9Q0GDC9"/>
<dbReference type="GO" id="GO:0010020">
    <property type="term" value="P:chloroplast fission"/>
    <property type="evidence" value="ECO:0007669"/>
    <property type="project" value="TreeGrafter"/>
</dbReference>
<sequence length="218" mass="23492">MELTLSSQSAAVLRPPSVFPTSHLSRRSSTASTLGFQWGGNPVKPSSLRLMTPKQSRVRASISGQSPPNLPSAPQNLLADSTRTLSTIAALASALSRLFLKHLKTLPILPNPSLAPFSGPLFFASVSYRPPSSPLTVVATGLSKWLDLYSGVLLVRVLLSWFPNIPWDKQPFSALRDLSDPYLSLFRGIIPPVFDNLDISPILGFTILGFVGSLLKTG</sequence>
<dbReference type="EMBL" id="JAKUCV010001034">
    <property type="protein sequence ID" value="KAJ4847960.1"/>
    <property type="molecule type" value="Genomic_DNA"/>
</dbReference>
<proteinExistence type="predicted"/>
<name>A0A9Q0GDC9_9ROSI</name>
<dbReference type="Pfam" id="PF02325">
    <property type="entry name" value="CCB3_YggT"/>
    <property type="match status" value="1"/>
</dbReference>
<evidence type="ECO:0008006" key="4">
    <source>
        <dbReference type="Google" id="ProtNLM"/>
    </source>
</evidence>
<organism evidence="2 3">
    <name type="scientific">Turnera subulata</name>
    <dbReference type="NCBI Taxonomy" id="218843"/>
    <lineage>
        <taxon>Eukaryota</taxon>
        <taxon>Viridiplantae</taxon>
        <taxon>Streptophyta</taxon>
        <taxon>Embryophyta</taxon>
        <taxon>Tracheophyta</taxon>
        <taxon>Spermatophyta</taxon>
        <taxon>Magnoliopsida</taxon>
        <taxon>eudicotyledons</taxon>
        <taxon>Gunneridae</taxon>
        <taxon>Pentapetalae</taxon>
        <taxon>rosids</taxon>
        <taxon>fabids</taxon>
        <taxon>Malpighiales</taxon>
        <taxon>Passifloraceae</taxon>
        <taxon>Turnera</taxon>
    </lineage>
</organism>
<protein>
    <recommendedName>
        <fullName evidence="4">YGGT family protein</fullName>
    </recommendedName>
</protein>
<dbReference type="Proteomes" id="UP001141552">
    <property type="component" value="Unassembled WGS sequence"/>
</dbReference>
<evidence type="ECO:0000313" key="2">
    <source>
        <dbReference type="EMBL" id="KAJ4847960.1"/>
    </source>
</evidence>